<evidence type="ECO:0000256" key="2">
    <source>
        <dbReference type="SAM" id="SignalP"/>
    </source>
</evidence>
<dbReference type="Proteomes" id="UP001211065">
    <property type="component" value="Unassembled WGS sequence"/>
</dbReference>
<dbReference type="PRINTS" id="PR00722">
    <property type="entry name" value="CHYMOTRYPSIN"/>
</dbReference>
<comment type="caution">
    <text evidence="4">The sequence shown here is derived from an EMBL/GenBank/DDBJ whole genome shotgun (WGS) entry which is preliminary data.</text>
</comment>
<evidence type="ECO:0000313" key="5">
    <source>
        <dbReference type="Proteomes" id="UP001211065"/>
    </source>
</evidence>
<keyword evidence="2" id="KW-0732">Signal</keyword>
<feature type="signal peptide" evidence="2">
    <location>
        <begin position="1"/>
        <end position="17"/>
    </location>
</feature>
<accession>A0AAD5TVE9</accession>
<dbReference type="InterPro" id="IPR001254">
    <property type="entry name" value="Trypsin_dom"/>
</dbReference>
<protein>
    <recommendedName>
        <fullName evidence="3">Peptidase S1 domain-containing protein</fullName>
    </recommendedName>
</protein>
<evidence type="ECO:0000256" key="1">
    <source>
        <dbReference type="ARBA" id="ARBA00023157"/>
    </source>
</evidence>
<dbReference type="EMBL" id="JADGJW010001018">
    <property type="protein sequence ID" value="KAJ3208020.1"/>
    <property type="molecule type" value="Genomic_DNA"/>
</dbReference>
<dbReference type="PROSITE" id="PS00134">
    <property type="entry name" value="TRYPSIN_HIS"/>
    <property type="match status" value="1"/>
</dbReference>
<keyword evidence="1" id="KW-1015">Disulfide bond</keyword>
<dbReference type="SMART" id="SM00020">
    <property type="entry name" value="Tryp_SPc"/>
    <property type="match status" value="1"/>
</dbReference>
<dbReference type="InterPro" id="IPR001314">
    <property type="entry name" value="Peptidase_S1A"/>
</dbReference>
<dbReference type="AlphaFoldDB" id="A0AAD5TVE9"/>
<dbReference type="Pfam" id="PF00089">
    <property type="entry name" value="Trypsin"/>
    <property type="match status" value="1"/>
</dbReference>
<reference evidence="4" key="1">
    <citation type="submission" date="2020-05" db="EMBL/GenBank/DDBJ databases">
        <title>Phylogenomic resolution of chytrid fungi.</title>
        <authorList>
            <person name="Stajich J.E."/>
            <person name="Amses K."/>
            <person name="Simmons R."/>
            <person name="Seto K."/>
            <person name="Myers J."/>
            <person name="Bonds A."/>
            <person name="Quandt C.A."/>
            <person name="Barry K."/>
            <person name="Liu P."/>
            <person name="Grigoriev I."/>
            <person name="Longcore J.E."/>
            <person name="James T.Y."/>
        </authorList>
    </citation>
    <scope>NUCLEOTIDE SEQUENCE</scope>
    <source>
        <strain evidence="4">JEL0476</strain>
    </source>
</reference>
<dbReference type="GO" id="GO:0004252">
    <property type="term" value="F:serine-type endopeptidase activity"/>
    <property type="evidence" value="ECO:0007669"/>
    <property type="project" value="InterPro"/>
</dbReference>
<evidence type="ECO:0000259" key="3">
    <source>
        <dbReference type="PROSITE" id="PS50240"/>
    </source>
</evidence>
<dbReference type="InterPro" id="IPR018114">
    <property type="entry name" value="TRYPSIN_HIS"/>
</dbReference>
<dbReference type="CDD" id="cd00190">
    <property type="entry name" value="Tryp_SPc"/>
    <property type="match status" value="1"/>
</dbReference>
<keyword evidence="5" id="KW-1185">Reference proteome</keyword>
<dbReference type="GO" id="GO:0006508">
    <property type="term" value="P:proteolysis"/>
    <property type="evidence" value="ECO:0007669"/>
    <property type="project" value="InterPro"/>
</dbReference>
<evidence type="ECO:0000313" key="4">
    <source>
        <dbReference type="EMBL" id="KAJ3208020.1"/>
    </source>
</evidence>
<proteinExistence type="predicted"/>
<sequence length="285" mass="31442">MLNSLLLASTLILKAISTPIVGGTEVGSNHVYPWMGMQQSNASWVSNDGSFHQSCGGSMIRENVLVTAAHCHVIITNLNQLKVFSHVYDSDKVVEEQAIEFKVVKIIKHEKFDGVGSNPPNAFDISLYILEQVSNPSNRKVETIEVASFDPNTINDQGPIKTIGWGAMTDISVNANQSKTLRETELQLVTLDYCTEIYKQYYTFDKVGPEFLCANDGNVGLRSICYGDSGGPSFTIENNKPILQGISSWVEGYCEAASIKSVPVLYVRASYFKNWIEEKLALEGL</sequence>
<dbReference type="InterPro" id="IPR009003">
    <property type="entry name" value="Peptidase_S1_PA"/>
</dbReference>
<dbReference type="PANTHER" id="PTHR24256">
    <property type="entry name" value="TRYPTASE-RELATED"/>
    <property type="match status" value="1"/>
</dbReference>
<dbReference type="InterPro" id="IPR043504">
    <property type="entry name" value="Peptidase_S1_PA_chymotrypsin"/>
</dbReference>
<feature type="domain" description="Peptidase S1" evidence="3">
    <location>
        <begin position="20"/>
        <end position="281"/>
    </location>
</feature>
<gene>
    <name evidence="4" type="ORF">HK099_000144</name>
</gene>
<organism evidence="4 5">
    <name type="scientific">Clydaea vesicula</name>
    <dbReference type="NCBI Taxonomy" id="447962"/>
    <lineage>
        <taxon>Eukaryota</taxon>
        <taxon>Fungi</taxon>
        <taxon>Fungi incertae sedis</taxon>
        <taxon>Chytridiomycota</taxon>
        <taxon>Chytridiomycota incertae sedis</taxon>
        <taxon>Chytridiomycetes</taxon>
        <taxon>Lobulomycetales</taxon>
        <taxon>Lobulomycetaceae</taxon>
        <taxon>Clydaea</taxon>
    </lineage>
</organism>
<dbReference type="SUPFAM" id="SSF50494">
    <property type="entry name" value="Trypsin-like serine proteases"/>
    <property type="match status" value="1"/>
</dbReference>
<dbReference type="Gene3D" id="2.40.10.10">
    <property type="entry name" value="Trypsin-like serine proteases"/>
    <property type="match status" value="1"/>
</dbReference>
<name>A0AAD5TVE9_9FUNG</name>
<feature type="chain" id="PRO_5042054946" description="Peptidase S1 domain-containing protein" evidence="2">
    <location>
        <begin position="18"/>
        <end position="285"/>
    </location>
</feature>
<dbReference type="InterPro" id="IPR051487">
    <property type="entry name" value="Ser/Thr_Proteases_Immune/Dev"/>
</dbReference>
<dbReference type="PROSITE" id="PS50240">
    <property type="entry name" value="TRYPSIN_DOM"/>
    <property type="match status" value="1"/>
</dbReference>